<sequence>MLHGERILTFMPHHYDLYGTATQLLSSLPSLGYYPPADAAPLATGAGVARVADDSPTDSATTVTPARLESFHVTADVFRSFKARQVLYRAVGGDAPFLRIYERLVLEVVLPALLNACDTAPPPGLEPAAVEHLYYQYPPTMRLQPGPSTQHGRVHRDAEYGHQSGEINCWMPLSSYALTRTTLWVETAPGAADFHPLEVDHGQIACFHGALRHHYAPANPSHSLRVSLDFRIGVGVFFDPEWSLPGVKASHSWRRVNASSIRRIEAEGGETVKES</sequence>
<dbReference type="Proteomes" id="UP000037460">
    <property type="component" value="Unassembled WGS sequence"/>
</dbReference>
<evidence type="ECO:0000313" key="2">
    <source>
        <dbReference type="Proteomes" id="UP000037460"/>
    </source>
</evidence>
<evidence type="ECO:0000313" key="1">
    <source>
        <dbReference type="EMBL" id="KOO30071.1"/>
    </source>
</evidence>
<accession>A0A0M0JTR1</accession>
<keyword evidence="2" id="KW-1185">Reference proteome</keyword>
<gene>
    <name evidence="1" type="ORF">Ctob_005589</name>
</gene>
<dbReference type="AlphaFoldDB" id="A0A0M0JTR1"/>
<comment type="caution">
    <text evidence="1">The sequence shown here is derived from an EMBL/GenBank/DDBJ whole genome shotgun (WGS) entry which is preliminary data.</text>
</comment>
<protein>
    <submittedName>
        <fullName evidence="1">Uncharacterized protein</fullName>
    </submittedName>
</protein>
<proteinExistence type="predicted"/>
<dbReference type="OrthoDB" id="10260017at2759"/>
<reference evidence="2" key="1">
    <citation type="journal article" date="2015" name="PLoS Genet.">
        <title>Genome Sequence and Transcriptome Analyses of Chrysochromulina tobin: Metabolic Tools for Enhanced Algal Fitness in the Prominent Order Prymnesiales (Haptophyceae).</title>
        <authorList>
            <person name="Hovde B.T."/>
            <person name="Deodato C.R."/>
            <person name="Hunsperger H.M."/>
            <person name="Ryken S.A."/>
            <person name="Yost W."/>
            <person name="Jha R.K."/>
            <person name="Patterson J."/>
            <person name="Monnat R.J. Jr."/>
            <person name="Barlow S.B."/>
            <person name="Starkenburg S.R."/>
            <person name="Cattolico R.A."/>
        </authorList>
    </citation>
    <scope>NUCLEOTIDE SEQUENCE</scope>
    <source>
        <strain evidence="2">CCMP291</strain>
    </source>
</reference>
<organism evidence="1 2">
    <name type="scientific">Chrysochromulina tobinii</name>
    <dbReference type="NCBI Taxonomy" id="1460289"/>
    <lineage>
        <taxon>Eukaryota</taxon>
        <taxon>Haptista</taxon>
        <taxon>Haptophyta</taxon>
        <taxon>Prymnesiophyceae</taxon>
        <taxon>Prymnesiales</taxon>
        <taxon>Chrysochromulinaceae</taxon>
        <taxon>Chrysochromulina</taxon>
    </lineage>
</organism>
<dbReference type="EMBL" id="JWZX01002299">
    <property type="protein sequence ID" value="KOO30071.1"/>
    <property type="molecule type" value="Genomic_DNA"/>
</dbReference>
<name>A0A0M0JTR1_9EUKA</name>